<dbReference type="SMART" id="SM00260">
    <property type="entry name" value="CheW"/>
    <property type="match status" value="1"/>
</dbReference>
<feature type="domain" description="CheW-like" evidence="1">
    <location>
        <begin position="18"/>
        <end position="160"/>
    </location>
</feature>
<evidence type="ECO:0000313" key="2">
    <source>
        <dbReference type="EMBL" id="MBK1879162.1"/>
    </source>
</evidence>
<dbReference type="Proteomes" id="UP000617628">
    <property type="component" value="Unassembled WGS sequence"/>
</dbReference>
<dbReference type="InterPro" id="IPR036061">
    <property type="entry name" value="CheW-like_dom_sf"/>
</dbReference>
<dbReference type="GO" id="GO:0005829">
    <property type="term" value="C:cytosol"/>
    <property type="evidence" value="ECO:0007669"/>
    <property type="project" value="TreeGrafter"/>
</dbReference>
<comment type="caution">
    <text evidence="2">The sequence shown here is derived from an EMBL/GenBank/DDBJ whole genome shotgun (WGS) entry which is preliminary data.</text>
</comment>
<evidence type="ECO:0000313" key="3">
    <source>
        <dbReference type="Proteomes" id="UP000617628"/>
    </source>
</evidence>
<proteinExistence type="predicted"/>
<accession>A0A934S3L1</accession>
<dbReference type="AlphaFoldDB" id="A0A934S3L1"/>
<name>A0A934S3L1_9BACT</name>
<dbReference type="SUPFAM" id="SSF50341">
    <property type="entry name" value="CheW-like"/>
    <property type="match status" value="1"/>
</dbReference>
<sequence length="166" mass="18110">MDTSHTQAVSSTTESDSTVKFLTFKLASESYGIEALKIREIIHIQEVTKIPRMPAYIKGVINLRGKVIPVMDLRVKLEVPASEVHDRTCVIVIELAGSNSLFGLMVDGVEEVVNIPHDAIEPFPELGSSEGNQCSLGIAKVGNGIKTLLNIEEIVTEDRDLQLPIS</sequence>
<keyword evidence="3" id="KW-1185">Reference proteome</keyword>
<dbReference type="Gene3D" id="2.40.50.180">
    <property type="entry name" value="CheA-289, Domain 4"/>
    <property type="match status" value="1"/>
</dbReference>
<gene>
    <name evidence="2" type="ORF">JIN87_19915</name>
</gene>
<dbReference type="EMBL" id="JAENIL010000042">
    <property type="protein sequence ID" value="MBK1879162.1"/>
    <property type="molecule type" value="Genomic_DNA"/>
</dbReference>
<dbReference type="InterPro" id="IPR002545">
    <property type="entry name" value="CheW-lke_dom"/>
</dbReference>
<dbReference type="GO" id="GO:0007165">
    <property type="term" value="P:signal transduction"/>
    <property type="evidence" value="ECO:0007669"/>
    <property type="project" value="InterPro"/>
</dbReference>
<dbReference type="PROSITE" id="PS50851">
    <property type="entry name" value="CHEW"/>
    <property type="match status" value="1"/>
</dbReference>
<dbReference type="GO" id="GO:0006935">
    <property type="term" value="P:chemotaxis"/>
    <property type="evidence" value="ECO:0007669"/>
    <property type="project" value="InterPro"/>
</dbReference>
<dbReference type="InterPro" id="IPR039315">
    <property type="entry name" value="CheW"/>
</dbReference>
<dbReference type="Gene3D" id="2.30.30.40">
    <property type="entry name" value="SH3 Domains"/>
    <property type="match status" value="1"/>
</dbReference>
<organism evidence="2 3">
    <name type="scientific">Pelagicoccus mobilis</name>
    <dbReference type="NCBI Taxonomy" id="415221"/>
    <lineage>
        <taxon>Bacteria</taxon>
        <taxon>Pseudomonadati</taxon>
        <taxon>Verrucomicrobiota</taxon>
        <taxon>Opitutia</taxon>
        <taxon>Puniceicoccales</taxon>
        <taxon>Pelagicoccaceae</taxon>
        <taxon>Pelagicoccus</taxon>
    </lineage>
</organism>
<dbReference type="PANTHER" id="PTHR22617">
    <property type="entry name" value="CHEMOTAXIS SENSOR HISTIDINE KINASE-RELATED"/>
    <property type="match status" value="1"/>
</dbReference>
<dbReference type="PANTHER" id="PTHR22617:SF41">
    <property type="entry name" value="CHEMOTAXIS SIGNAL TRANSDUCTION SYSTEM ADAPTOR PROTEIN CHEW"/>
    <property type="match status" value="1"/>
</dbReference>
<reference evidence="2" key="1">
    <citation type="submission" date="2021-01" db="EMBL/GenBank/DDBJ databases">
        <title>Modified the classification status of verrucomicrobia.</title>
        <authorList>
            <person name="Feng X."/>
        </authorList>
    </citation>
    <scope>NUCLEOTIDE SEQUENCE</scope>
    <source>
        <strain evidence="2">KCTC 13126</strain>
    </source>
</reference>
<dbReference type="RefSeq" id="WP_200357375.1">
    <property type="nucleotide sequence ID" value="NZ_JAENIL010000042.1"/>
</dbReference>
<evidence type="ECO:0000259" key="1">
    <source>
        <dbReference type="PROSITE" id="PS50851"/>
    </source>
</evidence>
<dbReference type="Pfam" id="PF01584">
    <property type="entry name" value="CheW"/>
    <property type="match status" value="1"/>
</dbReference>
<protein>
    <submittedName>
        <fullName evidence="2">Purine-binding chemotaxis protein CheW</fullName>
    </submittedName>
</protein>